<accession>A0A5C5VAV2</accession>
<reference evidence="2 3" key="1">
    <citation type="submission" date="2019-02" db="EMBL/GenBank/DDBJ databases">
        <title>Deep-cultivation of Planctomycetes and their phenomic and genomic characterization uncovers novel biology.</title>
        <authorList>
            <person name="Wiegand S."/>
            <person name="Jogler M."/>
            <person name="Boedeker C."/>
            <person name="Pinto D."/>
            <person name="Vollmers J."/>
            <person name="Rivas-Marin E."/>
            <person name="Kohn T."/>
            <person name="Peeters S.H."/>
            <person name="Heuer A."/>
            <person name="Rast P."/>
            <person name="Oberbeckmann S."/>
            <person name="Bunk B."/>
            <person name="Jeske O."/>
            <person name="Meyerdierks A."/>
            <person name="Storesund J.E."/>
            <person name="Kallscheuer N."/>
            <person name="Luecker S."/>
            <person name="Lage O.M."/>
            <person name="Pohl T."/>
            <person name="Merkel B.J."/>
            <person name="Hornburger P."/>
            <person name="Mueller R.-W."/>
            <person name="Bruemmer F."/>
            <person name="Labrenz M."/>
            <person name="Spormann A.M."/>
            <person name="Op Den Camp H."/>
            <person name="Overmann J."/>
            <person name="Amann R."/>
            <person name="Jetten M.S.M."/>
            <person name="Mascher T."/>
            <person name="Medema M.H."/>
            <person name="Devos D.P."/>
            <person name="Kaster A.-K."/>
            <person name="Ovreas L."/>
            <person name="Rohde M."/>
            <person name="Galperin M.Y."/>
            <person name="Jogler C."/>
        </authorList>
    </citation>
    <scope>NUCLEOTIDE SEQUENCE [LARGE SCALE GENOMIC DNA]</scope>
    <source>
        <strain evidence="2 3">KOR42</strain>
    </source>
</reference>
<feature type="transmembrane region" description="Helical" evidence="1">
    <location>
        <begin position="87"/>
        <end position="106"/>
    </location>
</feature>
<keyword evidence="1" id="KW-1133">Transmembrane helix</keyword>
<protein>
    <submittedName>
        <fullName evidence="2">Uncharacterized protein</fullName>
    </submittedName>
</protein>
<evidence type="ECO:0000313" key="3">
    <source>
        <dbReference type="Proteomes" id="UP000317243"/>
    </source>
</evidence>
<dbReference type="AlphaFoldDB" id="A0A5C5VAV2"/>
<dbReference type="EMBL" id="SIHI01000071">
    <property type="protein sequence ID" value="TWT35103.1"/>
    <property type="molecule type" value="Genomic_DNA"/>
</dbReference>
<feature type="transmembrane region" description="Helical" evidence="1">
    <location>
        <begin position="20"/>
        <end position="38"/>
    </location>
</feature>
<keyword evidence="3" id="KW-1185">Reference proteome</keyword>
<organism evidence="2 3">
    <name type="scientific">Thalassoglobus neptunius</name>
    <dbReference type="NCBI Taxonomy" id="1938619"/>
    <lineage>
        <taxon>Bacteria</taxon>
        <taxon>Pseudomonadati</taxon>
        <taxon>Planctomycetota</taxon>
        <taxon>Planctomycetia</taxon>
        <taxon>Planctomycetales</taxon>
        <taxon>Planctomycetaceae</taxon>
        <taxon>Thalassoglobus</taxon>
    </lineage>
</organism>
<feature type="transmembrane region" description="Helical" evidence="1">
    <location>
        <begin position="58"/>
        <end position="80"/>
    </location>
</feature>
<proteinExistence type="predicted"/>
<comment type="caution">
    <text evidence="2">The sequence shown here is derived from an EMBL/GenBank/DDBJ whole genome shotgun (WGS) entry which is preliminary data.</text>
</comment>
<dbReference type="Proteomes" id="UP000317243">
    <property type="component" value="Unassembled WGS sequence"/>
</dbReference>
<keyword evidence="1" id="KW-0472">Membrane</keyword>
<evidence type="ECO:0000256" key="1">
    <source>
        <dbReference type="SAM" id="Phobius"/>
    </source>
</evidence>
<name>A0A5C5VAV2_9PLAN</name>
<gene>
    <name evidence="2" type="ORF">KOR42_51980</name>
</gene>
<evidence type="ECO:0000313" key="2">
    <source>
        <dbReference type="EMBL" id="TWT35103.1"/>
    </source>
</evidence>
<keyword evidence="1" id="KW-0812">Transmembrane</keyword>
<sequence>MNDEELRDLTAVSQQRSSRIWLLIPVILWIAFFFLPALQRTVPAPGFAAYGLIYWPAMWPFLAIHTLSHILFFVAVLLCWRQLWVEGITVCVAAGAITAIFPAGPFQLPGNLSLGSVHFAHCPQPGSNFPLQRSNFTRSQKNKELVQRIGAPTKKRVKMDSLSGSPSFLARFLQRVRKSIRQMKWNRFRLLDQFEFDGKLISK</sequence>